<feature type="transmembrane region" description="Helical" evidence="1">
    <location>
        <begin position="293"/>
        <end position="313"/>
    </location>
</feature>
<evidence type="ECO:0000259" key="2">
    <source>
        <dbReference type="Pfam" id="PF02517"/>
    </source>
</evidence>
<keyword evidence="1" id="KW-0812">Transmembrane</keyword>
<feature type="transmembrane region" description="Helical" evidence="1">
    <location>
        <begin position="168"/>
        <end position="192"/>
    </location>
</feature>
<feature type="transmembrane region" description="Helical" evidence="1">
    <location>
        <begin position="125"/>
        <end position="147"/>
    </location>
</feature>
<evidence type="ECO:0000313" key="3">
    <source>
        <dbReference type="EMBL" id="WOK09054.1"/>
    </source>
</evidence>
<keyword evidence="4" id="KW-1185">Reference proteome</keyword>
<dbReference type="InterPro" id="IPR003675">
    <property type="entry name" value="Rce1/LyrA-like_dom"/>
</dbReference>
<organism evidence="3 4">
    <name type="scientific">Imperialibacter roseus</name>
    <dbReference type="NCBI Taxonomy" id="1324217"/>
    <lineage>
        <taxon>Bacteria</taxon>
        <taxon>Pseudomonadati</taxon>
        <taxon>Bacteroidota</taxon>
        <taxon>Cytophagia</taxon>
        <taxon>Cytophagales</taxon>
        <taxon>Flammeovirgaceae</taxon>
        <taxon>Imperialibacter</taxon>
    </lineage>
</organism>
<keyword evidence="1" id="KW-0472">Membrane</keyword>
<dbReference type="EMBL" id="CP136051">
    <property type="protein sequence ID" value="WOK09054.1"/>
    <property type="molecule type" value="Genomic_DNA"/>
</dbReference>
<keyword evidence="3" id="KW-0378">Hydrolase</keyword>
<dbReference type="Pfam" id="PF02517">
    <property type="entry name" value="Rce1-like"/>
    <property type="match status" value="1"/>
</dbReference>
<dbReference type="GO" id="GO:0016787">
    <property type="term" value="F:hydrolase activity"/>
    <property type="evidence" value="ECO:0007669"/>
    <property type="project" value="UniProtKB-KW"/>
</dbReference>
<evidence type="ECO:0000313" key="4">
    <source>
        <dbReference type="Proteomes" id="UP001302349"/>
    </source>
</evidence>
<reference evidence="3 4" key="1">
    <citation type="journal article" date="2023" name="Microbiol. Resour. Announc.">
        <title>Complete Genome Sequence of Imperialibacter roseus strain P4T.</title>
        <authorList>
            <person name="Tizabi D.R."/>
            <person name="Bachvaroff T."/>
            <person name="Hill R.T."/>
        </authorList>
    </citation>
    <scope>NUCLEOTIDE SEQUENCE [LARGE SCALE GENOMIC DNA]</scope>
    <source>
        <strain evidence="3 4">P4T</strain>
    </source>
</reference>
<dbReference type="Proteomes" id="UP001302349">
    <property type="component" value="Chromosome"/>
</dbReference>
<feature type="transmembrane region" description="Helical" evidence="1">
    <location>
        <begin position="245"/>
        <end position="263"/>
    </location>
</feature>
<name>A0ABZ0IXC7_9BACT</name>
<gene>
    <name evidence="3" type="ORF">RT717_10445</name>
</gene>
<accession>A0ABZ0IXC7</accession>
<evidence type="ECO:0000256" key="1">
    <source>
        <dbReference type="SAM" id="Phobius"/>
    </source>
</evidence>
<feature type="transmembrane region" description="Helical" evidence="1">
    <location>
        <begin position="88"/>
        <end position="105"/>
    </location>
</feature>
<feature type="transmembrane region" description="Helical" evidence="1">
    <location>
        <begin position="212"/>
        <end position="233"/>
    </location>
</feature>
<feature type="transmembrane region" description="Helical" evidence="1">
    <location>
        <begin position="20"/>
        <end position="41"/>
    </location>
</feature>
<feature type="transmembrane region" description="Helical" evidence="1">
    <location>
        <begin position="269"/>
        <end position="286"/>
    </location>
</feature>
<feature type="transmembrane region" description="Helical" evidence="1">
    <location>
        <begin position="53"/>
        <end position="76"/>
    </location>
</feature>
<feature type="domain" description="CAAX prenyl protease 2/Lysostaphin resistance protein A-like" evidence="2">
    <location>
        <begin position="229"/>
        <end position="300"/>
    </location>
</feature>
<sequence>MKALIRQLIDFQKANFHPGLYLSLVLFIGVSVGFNFSLGFYDDYIIKGHSPALRWLLVAAFNMFPFVVAALLVYYFKGEKSWVKDTGFWLRAALVFAVSGLSQYWKPFDGLVAGLNGNEYYFASYTFRKADSLVNVLLPVVILYLLFEKEKYKLFYGLRSTHWDWKPYALMFMGMVVVIGLASFFQDLQAYYPRYMRTKGPELATELGISQWWPLLIYEIAYGSDFVSVELFYRGLLVLAFYRYFGNYAVLVMVPSYVFLHFGKPMTEAISSAIGGYVLGIISLNSRNIWGGVVLHVGVAWLMEFYGWLQLVFK</sequence>
<dbReference type="RefSeq" id="WP_317491678.1">
    <property type="nucleotide sequence ID" value="NZ_CP136051.1"/>
</dbReference>
<keyword evidence="1" id="KW-1133">Transmembrane helix</keyword>
<protein>
    <submittedName>
        <fullName evidence="3">CPBP family intramembrane glutamic endopeptidase</fullName>
        <ecNumber evidence="3">3.4.-.-</ecNumber>
    </submittedName>
</protein>
<dbReference type="EC" id="3.4.-.-" evidence="3"/>
<proteinExistence type="predicted"/>